<evidence type="ECO:0000256" key="1">
    <source>
        <dbReference type="SAM" id="Phobius"/>
    </source>
</evidence>
<name>A0A6A6GBI7_9PEZI</name>
<evidence type="ECO:0000313" key="2">
    <source>
        <dbReference type="EMBL" id="KAF2223096.1"/>
    </source>
</evidence>
<reference evidence="3" key="1">
    <citation type="journal article" date="2020" name="Stud. Mycol.">
        <title>101 Dothideomycetes genomes: A test case for predicting lifestyles and emergence of pathogens.</title>
        <authorList>
            <person name="Haridas S."/>
            <person name="Albert R."/>
            <person name="Binder M."/>
            <person name="Bloem J."/>
            <person name="LaButti K."/>
            <person name="Salamov A."/>
            <person name="Andreopoulos B."/>
            <person name="Baker S."/>
            <person name="Barry K."/>
            <person name="Bills G."/>
            <person name="Bluhm B."/>
            <person name="Cannon C."/>
            <person name="Castanera R."/>
            <person name="Culley D."/>
            <person name="Daum C."/>
            <person name="Ezra D."/>
            <person name="Gonzalez J."/>
            <person name="Henrissat B."/>
            <person name="Kuo A."/>
            <person name="Liang C."/>
            <person name="Lipzen A."/>
            <person name="Lutzoni F."/>
            <person name="Magnuson J."/>
            <person name="Mondo S."/>
            <person name="Nolan M."/>
            <person name="Ohm R."/>
            <person name="Pangilinan J."/>
            <person name="Park H.-J."/>
            <person name="Ramirez L."/>
            <person name="Alfaro M."/>
            <person name="Sun H."/>
            <person name="Tritt A."/>
            <person name="Yoshinaga Y."/>
            <person name="Zwiers L.-H."/>
            <person name="Turgeon B."/>
            <person name="Goodwin S."/>
            <person name="Spatafora J."/>
            <person name="Crous P."/>
            <person name="Grigoriev I."/>
        </authorList>
    </citation>
    <scope>NUCLEOTIDE SEQUENCE [LARGE SCALE GENOMIC DNA]</scope>
    <source>
        <strain evidence="3">CECT 20119</strain>
    </source>
</reference>
<sequence length="87" mass="9376">MSCIRGQPTGRMTLPLVFCLPGVPAHPGPSRSEMQHVRCASLISLCCLRRSDVGPALPCAAFLVLVGVGVAWGLSVVRFRVYQVQRV</sequence>
<dbReference type="EMBL" id="ML992507">
    <property type="protein sequence ID" value="KAF2223096.1"/>
    <property type="molecule type" value="Genomic_DNA"/>
</dbReference>
<accession>A0A6A6GBI7</accession>
<dbReference type="OrthoDB" id="10586500at2759"/>
<gene>
    <name evidence="2" type="ORF">BDZ85DRAFT_262969</name>
</gene>
<keyword evidence="3" id="KW-1185">Reference proteome</keyword>
<proteinExistence type="predicted"/>
<feature type="transmembrane region" description="Helical" evidence="1">
    <location>
        <begin position="60"/>
        <end position="81"/>
    </location>
</feature>
<keyword evidence="1" id="KW-0472">Membrane</keyword>
<dbReference type="AlphaFoldDB" id="A0A6A6GBI7"/>
<keyword evidence="1" id="KW-1133">Transmembrane helix</keyword>
<evidence type="ECO:0000313" key="3">
    <source>
        <dbReference type="Proteomes" id="UP000799538"/>
    </source>
</evidence>
<keyword evidence="1" id="KW-0812">Transmembrane</keyword>
<organism evidence="2 3">
    <name type="scientific">Elsinoe ampelina</name>
    <dbReference type="NCBI Taxonomy" id="302913"/>
    <lineage>
        <taxon>Eukaryota</taxon>
        <taxon>Fungi</taxon>
        <taxon>Dikarya</taxon>
        <taxon>Ascomycota</taxon>
        <taxon>Pezizomycotina</taxon>
        <taxon>Dothideomycetes</taxon>
        <taxon>Dothideomycetidae</taxon>
        <taxon>Myriangiales</taxon>
        <taxon>Elsinoaceae</taxon>
        <taxon>Elsinoe</taxon>
    </lineage>
</organism>
<dbReference type="Proteomes" id="UP000799538">
    <property type="component" value="Unassembled WGS sequence"/>
</dbReference>
<protein>
    <submittedName>
        <fullName evidence="2">Uncharacterized protein</fullName>
    </submittedName>
</protein>